<dbReference type="PANTHER" id="PTHR46400">
    <property type="entry name" value="RING/U-BOX SUPERFAMILY PROTEIN"/>
    <property type="match status" value="1"/>
</dbReference>
<dbReference type="Proteomes" id="UP000032180">
    <property type="component" value="Chromosome 4"/>
</dbReference>
<dbReference type="FunFam" id="3.30.40.10:FF:000226">
    <property type="entry name" value="E3 ubiquitin ligase BIG BROTHER"/>
    <property type="match status" value="1"/>
</dbReference>
<dbReference type="Gene3D" id="3.30.40.10">
    <property type="entry name" value="Zinc/RING finger domain, C3HC4 (zinc finger)"/>
    <property type="match status" value="1"/>
</dbReference>
<dbReference type="STRING" id="77586.A0A0D9W8D6"/>
<feature type="region of interest" description="Disordered" evidence="2">
    <location>
        <begin position="183"/>
        <end position="207"/>
    </location>
</feature>
<reference evidence="4 5" key="1">
    <citation type="submission" date="2012-08" db="EMBL/GenBank/DDBJ databases">
        <title>Oryza genome evolution.</title>
        <authorList>
            <person name="Wing R.A."/>
        </authorList>
    </citation>
    <scope>NUCLEOTIDE SEQUENCE</scope>
</reference>
<dbReference type="GO" id="GO:0046621">
    <property type="term" value="P:negative regulation of organ growth"/>
    <property type="evidence" value="ECO:0007669"/>
    <property type="project" value="InterPro"/>
</dbReference>
<organism evidence="4 5">
    <name type="scientific">Leersia perrieri</name>
    <dbReference type="NCBI Taxonomy" id="77586"/>
    <lineage>
        <taxon>Eukaryota</taxon>
        <taxon>Viridiplantae</taxon>
        <taxon>Streptophyta</taxon>
        <taxon>Embryophyta</taxon>
        <taxon>Tracheophyta</taxon>
        <taxon>Spermatophyta</taxon>
        <taxon>Magnoliopsida</taxon>
        <taxon>Liliopsida</taxon>
        <taxon>Poales</taxon>
        <taxon>Poaceae</taxon>
        <taxon>BOP clade</taxon>
        <taxon>Oryzoideae</taxon>
        <taxon>Oryzeae</taxon>
        <taxon>Oryzinae</taxon>
        <taxon>Leersia</taxon>
    </lineage>
</organism>
<dbReference type="HOGENOM" id="CLU_063973_0_0_1"/>
<dbReference type="Pfam" id="PF13639">
    <property type="entry name" value="zf-RING_2"/>
    <property type="match status" value="1"/>
</dbReference>
<accession>A0A0D9W8D6</accession>
<dbReference type="eggNOG" id="KOG0800">
    <property type="taxonomic scope" value="Eukaryota"/>
</dbReference>
<proteinExistence type="predicted"/>
<dbReference type="InterPro" id="IPR001841">
    <property type="entry name" value="Znf_RING"/>
</dbReference>
<evidence type="ECO:0000256" key="1">
    <source>
        <dbReference type="PROSITE-ProRule" id="PRU00175"/>
    </source>
</evidence>
<dbReference type="AlphaFoldDB" id="A0A0D9W8D6"/>
<evidence type="ECO:0000259" key="3">
    <source>
        <dbReference type="PROSITE" id="PS50089"/>
    </source>
</evidence>
<keyword evidence="1" id="KW-0863">Zinc-finger</keyword>
<dbReference type="GO" id="GO:0008270">
    <property type="term" value="F:zinc ion binding"/>
    <property type="evidence" value="ECO:0007669"/>
    <property type="project" value="UniProtKB-KW"/>
</dbReference>
<dbReference type="GO" id="GO:0016567">
    <property type="term" value="P:protein ubiquitination"/>
    <property type="evidence" value="ECO:0007669"/>
    <property type="project" value="InterPro"/>
</dbReference>
<feature type="domain" description="RING-type" evidence="3">
    <location>
        <begin position="328"/>
        <end position="369"/>
    </location>
</feature>
<dbReference type="SUPFAM" id="SSF57850">
    <property type="entry name" value="RING/U-box"/>
    <property type="match status" value="1"/>
</dbReference>
<name>A0A0D9W8D6_9ORYZ</name>
<keyword evidence="5" id="KW-1185">Reference proteome</keyword>
<evidence type="ECO:0000256" key="2">
    <source>
        <dbReference type="SAM" id="MobiDB-lite"/>
    </source>
</evidence>
<feature type="compositionally biased region" description="Polar residues" evidence="2">
    <location>
        <begin position="253"/>
        <end position="267"/>
    </location>
</feature>
<keyword evidence="1" id="KW-0862">Zinc</keyword>
<feature type="region of interest" description="Disordered" evidence="2">
    <location>
        <begin position="29"/>
        <end position="67"/>
    </location>
</feature>
<dbReference type="EnsemblPlants" id="LPERR04G18130.1">
    <property type="protein sequence ID" value="LPERR04G18130.1"/>
    <property type="gene ID" value="LPERR04G18130"/>
</dbReference>
<evidence type="ECO:0000313" key="5">
    <source>
        <dbReference type="Proteomes" id="UP000032180"/>
    </source>
</evidence>
<feature type="compositionally biased region" description="Low complexity" evidence="2">
    <location>
        <begin position="184"/>
        <end position="197"/>
    </location>
</feature>
<dbReference type="GO" id="GO:0031624">
    <property type="term" value="F:ubiquitin conjugating enzyme binding"/>
    <property type="evidence" value="ECO:0007669"/>
    <property type="project" value="TreeGrafter"/>
</dbReference>
<feature type="region of interest" description="Disordered" evidence="2">
    <location>
        <begin position="249"/>
        <end position="268"/>
    </location>
</feature>
<reference evidence="4" key="3">
    <citation type="submission" date="2015-04" db="UniProtKB">
        <authorList>
            <consortium name="EnsemblPlants"/>
        </authorList>
    </citation>
    <scope>IDENTIFICATION</scope>
</reference>
<dbReference type="InterPro" id="IPR033276">
    <property type="entry name" value="BB"/>
</dbReference>
<evidence type="ECO:0000313" key="4">
    <source>
        <dbReference type="EnsemblPlants" id="LPERR04G18130.1"/>
    </source>
</evidence>
<dbReference type="Gramene" id="LPERR04G18130.1">
    <property type="protein sequence ID" value="LPERR04G18130.1"/>
    <property type="gene ID" value="LPERR04G18130"/>
</dbReference>
<dbReference type="GO" id="GO:0004842">
    <property type="term" value="F:ubiquitin-protein transferase activity"/>
    <property type="evidence" value="ECO:0007669"/>
    <property type="project" value="InterPro"/>
</dbReference>
<feature type="compositionally biased region" description="Basic residues" evidence="2">
    <location>
        <begin position="49"/>
        <end position="60"/>
    </location>
</feature>
<sequence length="384" mass="43487">MAPSRRRHSPDGHLLYSDAWTLQLMNAGPTRRHATTPRGRLAVHSVHQDRRHSRRRRPQHRSPDATRSVVWDFGQKRRTRSCGVCTIPSRLHLSQLEILPNLPRSDQRSLIPRAPEPPEVLMSMEAMHDTTGKKEMVVCYMNSPLPYMIEENYGGCFFEEDDDLAQVLQDQEIVYQLIQGNGCSGSSRTHSHPSSSHSHGRALDERKPLGVSGYEVQLVVDEALARELQQMEDQLASASIDDHRITEHGRKPITSSISNGGNVSASRPPQAVMEDGIDPDNMTYEELQQLGEAIGTESKGLPEDVIALLPTSTYKIRIFSRKEKHDECVICCMAYKNRDKLIKLPCEHHYHQTCVTKWLKINKVCPVCNKEVFGSCRLLKETNL</sequence>
<protein>
    <recommendedName>
        <fullName evidence="3">RING-type domain-containing protein</fullName>
    </recommendedName>
</protein>
<dbReference type="SMART" id="SM00184">
    <property type="entry name" value="RING"/>
    <property type="match status" value="1"/>
</dbReference>
<reference evidence="5" key="2">
    <citation type="submission" date="2013-12" db="EMBL/GenBank/DDBJ databases">
        <authorList>
            <person name="Yu Y."/>
            <person name="Lee S."/>
            <person name="de Baynast K."/>
            <person name="Wissotski M."/>
            <person name="Liu L."/>
            <person name="Talag J."/>
            <person name="Goicoechea J."/>
            <person name="Angelova A."/>
            <person name="Jetty R."/>
            <person name="Kudrna D."/>
            <person name="Golser W."/>
            <person name="Rivera L."/>
            <person name="Zhang J."/>
            <person name="Wing R."/>
        </authorList>
    </citation>
    <scope>NUCLEOTIDE SEQUENCE</scope>
</reference>
<keyword evidence="1" id="KW-0479">Metal-binding</keyword>
<dbReference type="PROSITE" id="PS50089">
    <property type="entry name" value="ZF_RING_2"/>
    <property type="match status" value="1"/>
</dbReference>
<dbReference type="InterPro" id="IPR013083">
    <property type="entry name" value="Znf_RING/FYVE/PHD"/>
</dbReference>
<dbReference type="PANTHER" id="PTHR46400:SF11">
    <property type="entry name" value="OS04G0571200 PROTEIN"/>
    <property type="match status" value="1"/>
</dbReference>